<name>A0A0F9FE00_9ZZZZ</name>
<proteinExistence type="predicted"/>
<accession>A0A0F9FE00</accession>
<dbReference type="EMBL" id="LAZR01021649">
    <property type="protein sequence ID" value="KKL84629.1"/>
    <property type="molecule type" value="Genomic_DNA"/>
</dbReference>
<protein>
    <submittedName>
        <fullName evidence="1">Uncharacterized protein</fullName>
    </submittedName>
</protein>
<organism evidence="1">
    <name type="scientific">marine sediment metagenome</name>
    <dbReference type="NCBI Taxonomy" id="412755"/>
    <lineage>
        <taxon>unclassified sequences</taxon>
        <taxon>metagenomes</taxon>
        <taxon>ecological metagenomes</taxon>
    </lineage>
</organism>
<sequence length="73" mass="8378">MINPTKADIGRSVVYLPKHGEEEAGLITSFNQSVVFVRYRYDKSEQTIATYRKDLVWASDFNTLTPIHPLKGY</sequence>
<dbReference type="AlphaFoldDB" id="A0A0F9FE00"/>
<reference evidence="1" key="1">
    <citation type="journal article" date="2015" name="Nature">
        <title>Complex archaea that bridge the gap between prokaryotes and eukaryotes.</title>
        <authorList>
            <person name="Spang A."/>
            <person name="Saw J.H."/>
            <person name="Jorgensen S.L."/>
            <person name="Zaremba-Niedzwiedzka K."/>
            <person name="Martijn J."/>
            <person name="Lind A.E."/>
            <person name="van Eijk R."/>
            <person name="Schleper C."/>
            <person name="Guy L."/>
            <person name="Ettema T.J."/>
        </authorList>
    </citation>
    <scope>NUCLEOTIDE SEQUENCE</scope>
</reference>
<gene>
    <name evidence="1" type="ORF">LCGC14_1962860</name>
</gene>
<evidence type="ECO:0000313" key="1">
    <source>
        <dbReference type="EMBL" id="KKL84629.1"/>
    </source>
</evidence>
<comment type="caution">
    <text evidence="1">The sequence shown here is derived from an EMBL/GenBank/DDBJ whole genome shotgun (WGS) entry which is preliminary data.</text>
</comment>